<evidence type="ECO:0000256" key="3">
    <source>
        <dbReference type="ARBA" id="ARBA00022485"/>
    </source>
</evidence>
<dbReference type="OrthoDB" id="421393at2759"/>
<dbReference type="RefSeq" id="XP_012770151.1">
    <property type="nucleotide sequence ID" value="XM_012914697.1"/>
</dbReference>
<keyword evidence="7" id="KW-0408">Iron</keyword>
<evidence type="ECO:0000256" key="7">
    <source>
        <dbReference type="ARBA" id="ARBA00023004"/>
    </source>
</evidence>
<gene>
    <name evidence="11" type="ORF">BBBOND_0404520</name>
</gene>
<evidence type="ECO:0000256" key="6">
    <source>
        <dbReference type="ARBA" id="ARBA00022723"/>
    </source>
</evidence>
<dbReference type="GO" id="GO:0003677">
    <property type="term" value="F:DNA binding"/>
    <property type="evidence" value="ECO:0007669"/>
    <property type="project" value="UniProtKB-KW"/>
</dbReference>
<dbReference type="STRING" id="5866.A0A061DEW0"/>
<dbReference type="KEGG" id="bbig:BBBOND_0404520"/>
<dbReference type="Gene3D" id="1.20.930.80">
    <property type="match status" value="1"/>
</dbReference>
<comment type="cofactor">
    <cofactor evidence="1">
        <name>[4Fe-4S] cluster</name>
        <dbReference type="ChEBI" id="CHEBI:49883"/>
    </cofactor>
</comment>
<dbReference type="AlphaFoldDB" id="A0A061DEW0"/>
<dbReference type="GO" id="GO:0051539">
    <property type="term" value="F:4 iron, 4 sulfur cluster binding"/>
    <property type="evidence" value="ECO:0007669"/>
    <property type="project" value="UniProtKB-KW"/>
</dbReference>
<keyword evidence="9" id="KW-0238">DNA-binding</keyword>
<keyword evidence="12" id="KW-1185">Reference proteome</keyword>
<dbReference type="CDD" id="cd07322">
    <property type="entry name" value="PriL_PriS_Eukaryotic"/>
    <property type="match status" value="1"/>
</dbReference>
<dbReference type="Pfam" id="PF26466">
    <property type="entry name" value="DNA_primase_lrg_N"/>
    <property type="match status" value="1"/>
</dbReference>
<proteinExistence type="inferred from homology"/>
<evidence type="ECO:0000256" key="4">
    <source>
        <dbReference type="ARBA" id="ARBA00022515"/>
    </source>
</evidence>
<dbReference type="GeneID" id="24566506"/>
<accession>A0A061DEW0</accession>
<evidence type="ECO:0000256" key="5">
    <source>
        <dbReference type="ARBA" id="ARBA00022705"/>
    </source>
</evidence>
<dbReference type="Proteomes" id="UP000033188">
    <property type="component" value="Chromosome 5"/>
</dbReference>
<dbReference type="Pfam" id="PF04104">
    <property type="entry name" value="DNA_primase_lrg"/>
    <property type="match status" value="1"/>
</dbReference>
<dbReference type="PANTHER" id="PTHR10537:SF3">
    <property type="entry name" value="DNA PRIMASE LARGE SUBUNIT"/>
    <property type="match status" value="1"/>
</dbReference>
<dbReference type="VEuPathDB" id="PiroplasmaDB:BBBOND_0404520"/>
<evidence type="ECO:0000313" key="12">
    <source>
        <dbReference type="Proteomes" id="UP000033188"/>
    </source>
</evidence>
<name>A0A061DEW0_BABBI</name>
<dbReference type="InterPro" id="IPR058560">
    <property type="entry name" value="DNA_primase_C"/>
</dbReference>
<evidence type="ECO:0000256" key="9">
    <source>
        <dbReference type="ARBA" id="ARBA00023125"/>
    </source>
</evidence>
<dbReference type="OMA" id="RINYKPW"/>
<dbReference type="GO" id="GO:0006269">
    <property type="term" value="P:DNA replication, synthesis of primer"/>
    <property type="evidence" value="ECO:0007669"/>
    <property type="project" value="UniProtKB-KW"/>
</dbReference>
<keyword evidence="4" id="KW-0639">Primosome</keyword>
<evidence type="ECO:0000256" key="1">
    <source>
        <dbReference type="ARBA" id="ARBA00001966"/>
    </source>
</evidence>
<evidence type="ECO:0000313" key="11">
    <source>
        <dbReference type="EMBL" id="CDR97965.1"/>
    </source>
</evidence>
<dbReference type="PANTHER" id="PTHR10537">
    <property type="entry name" value="DNA PRIMASE LARGE SUBUNIT"/>
    <property type="match status" value="1"/>
</dbReference>
<organism evidence="11 12">
    <name type="scientific">Babesia bigemina</name>
    <dbReference type="NCBI Taxonomy" id="5866"/>
    <lineage>
        <taxon>Eukaryota</taxon>
        <taxon>Sar</taxon>
        <taxon>Alveolata</taxon>
        <taxon>Apicomplexa</taxon>
        <taxon>Aconoidasida</taxon>
        <taxon>Piroplasmida</taxon>
        <taxon>Babesiidae</taxon>
        <taxon>Babesia</taxon>
    </lineage>
</organism>
<protein>
    <submittedName>
        <fullName evidence="11">DNA primase, large subunit, putative</fullName>
    </submittedName>
</protein>
<reference evidence="12" key="1">
    <citation type="journal article" date="2014" name="Nucleic Acids Res.">
        <title>The evolutionary dynamics of variant antigen genes in Babesia reveal a history of genomic innovation underlying host-parasite interaction.</title>
        <authorList>
            <person name="Jackson A.P."/>
            <person name="Otto T.D."/>
            <person name="Darby A."/>
            <person name="Ramaprasad A."/>
            <person name="Xia D."/>
            <person name="Echaide I.E."/>
            <person name="Farber M."/>
            <person name="Gahlot S."/>
            <person name="Gamble J."/>
            <person name="Gupta D."/>
            <person name="Gupta Y."/>
            <person name="Jackson L."/>
            <person name="Malandrin L."/>
            <person name="Malas T.B."/>
            <person name="Moussa E."/>
            <person name="Nair M."/>
            <person name="Reid A.J."/>
            <person name="Sanders M."/>
            <person name="Sharma J."/>
            <person name="Tracey A."/>
            <person name="Quail M.A."/>
            <person name="Weir W."/>
            <person name="Wastling J.M."/>
            <person name="Hall N."/>
            <person name="Willadsen P."/>
            <person name="Lingelbach K."/>
            <person name="Shiels B."/>
            <person name="Tait A."/>
            <person name="Berriman M."/>
            <person name="Allred D.R."/>
            <person name="Pain A."/>
        </authorList>
    </citation>
    <scope>NUCLEOTIDE SEQUENCE [LARGE SCALE GENOMIC DNA]</scope>
    <source>
        <strain evidence="12">Bond</strain>
    </source>
</reference>
<sequence>MSEVLLHGDAVSSELYRKCFFKGSRHVVCFYNAPPLEGEINLRSFQEIAAKRVALLQFIESRTSFRHKRSDPKVDHVPDIEAKMEELGFMLPSPVFDQEDVDKFLPIAQADVISHFVLRLAFGKARDRRDWFVRNEQRLFDFRLDRLREVKIRDVETHSKLEYFLQSQGIVYESVVMPTVFSGANSKNEQLQEFHQLVSFRNDAAKVDKLYIAPFYPDAMQLVRSRQVVLKNGLAYVPNTVLHVLCSSRFRHQVVTSFRSLDESGGFDSAPPFVDERLSGFLRVLPESYLAVDHSRSSFKSDGSESLSLANINSVFALTFPPCMRRIFTHYIRSRHIKYNARRQFWLFLKGCGMSLEENLHFNRNLWDDPTNFEKEHVYTIRYMYGKEGRRVSCPPLSCASILRALPVPTAGQVHGCPFRDFDSDGLRGLLEDFGLNAEQISPIMELKSTHQYQLACMEYFSQTAPNGSTEGVGTHPNVFFRNSFKLHYGSTDSPAQ</sequence>
<dbReference type="InterPro" id="IPR007238">
    <property type="entry name" value="DNA_primase_lsu_euk/arc"/>
</dbReference>
<evidence type="ECO:0000259" key="10">
    <source>
        <dbReference type="Pfam" id="PF04104"/>
    </source>
</evidence>
<dbReference type="GO" id="GO:0005658">
    <property type="term" value="C:alpha DNA polymerase:primase complex"/>
    <property type="evidence" value="ECO:0007669"/>
    <property type="project" value="TreeGrafter"/>
</dbReference>
<keyword evidence="6" id="KW-0479">Metal-binding</keyword>
<dbReference type="GO" id="GO:0046872">
    <property type="term" value="F:metal ion binding"/>
    <property type="evidence" value="ECO:0007669"/>
    <property type="project" value="UniProtKB-KW"/>
</dbReference>
<keyword evidence="8" id="KW-0411">Iron-sulfur</keyword>
<comment type="similarity">
    <text evidence="2">Belongs to the eukaryotic-type primase large subunit family.</text>
</comment>
<feature type="domain" description="DNA primase large subunit C-terminal" evidence="10">
    <location>
        <begin position="319"/>
        <end position="481"/>
    </location>
</feature>
<dbReference type="InterPro" id="IPR016558">
    <property type="entry name" value="DNA_primase_lsu_euk"/>
</dbReference>
<keyword evidence="5" id="KW-0235">DNA replication</keyword>
<dbReference type="GO" id="GO:0006270">
    <property type="term" value="P:DNA replication initiation"/>
    <property type="evidence" value="ECO:0007669"/>
    <property type="project" value="TreeGrafter"/>
</dbReference>
<dbReference type="EMBL" id="LK391711">
    <property type="protein sequence ID" value="CDR97965.1"/>
    <property type="molecule type" value="Genomic_DNA"/>
</dbReference>
<keyword evidence="3" id="KW-0004">4Fe-4S</keyword>
<evidence type="ECO:0000256" key="8">
    <source>
        <dbReference type="ARBA" id="ARBA00023014"/>
    </source>
</evidence>
<evidence type="ECO:0000256" key="2">
    <source>
        <dbReference type="ARBA" id="ARBA00010564"/>
    </source>
</evidence>